<reference evidence="1" key="1">
    <citation type="submission" date="2014-03" db="EMBL/GenBank/DDBJ databases">
        <authorList>
            <person name="Genoscope - CEA"/>
        </authorList>
    </citation>
    <scope>NUCLEOTIDE SEQUENCE [LARGE SCALE GENOMIC DNA]</scope>
    <source>
        <strain evidence="1">CF27</strain>
    </source>
</reference>
<gene>
    <name evidence="2" type="ORF">AFERRI_50998</name>
    <name evidence="1" type="ORF">AFERRI_530331</name>
</gene>
<proteinExistence type="predicted"/>
<sequence length="21" mass="2590">MGWVYHTIQFDRNGELKTAWH</sequence>
<reference evidence="2 3" key="3">
    <citation type="submission" date="2017-03" db="EMBL/GenBank/DDBJ databases">
        <authorList>
            <person name="Regsiter A."/>
            <person name="William W."/>
        </authorList>
    </citation>
    <scope>NUCLEOTIDE SEQUENCE [LARGE SCALE GENOMIC DNA]</scope>
    <source>
        <strain evidence="2">PRJEB5721</strain>
    </source>
</reference>
<dbReference type="Proteomes" id="UP000193925">
    <property type="component" value="Chromosome AFERRI"/>
</dbReference>
<evidence type="ECO:0000313" key="2">
    <source>
        <dbReference type="EMBL" id="SMH67796.1"/>
    </source>
</evidence>
<reference evidence="1" key="2">
    <citation type="submission" date="2014-07" db="EMBL/GenBank/DDBJ databases">
        <title>Initial genome analysis of the psychrotolerant acidophile Acidithiobacillus ferrivorans CF27: insights into iron and sulfur oxidation pathways and into biofilm formation.</title>
        <authorList>
            <person name="Talla E."/>
            <person name="Hedrich S."/>
            <person name="Mangenot S."/>
            <person name="Ji B."/>
            <person name="Johnson D.B."/>
            <person name="Barbe V."/>
            <person name="Bonnefoy V."/>
        </authorList>
    </citation>
    <scope>NUCLEOTIDE SEQUENCE [LARGE SCALE GENOMIC DNA]</scope>
    <source>
        <strain evidence="1">CF27</strain>
    </source>
</reference>
<protein>
    <submittedName>
        <fullName evidence="1">Uncharacterized protein</fullName>
    </submittedName>
</protein>
<dbReference type="EMBL" id="LT841305">
    <property type="protein sequence ID" value="SMH67796.1"/>
    <property type="molecule type" value="Genomic_DNA"/>
</dbReference>
<dbReference type="EMBL" id="CCCS020000049">
    <property type="protein sequence ID" value="CDQ11436.1"/>
    <property type="molecule type" value="Genomic_DNA"/>
</dbReference>
<evidence type="ECO:0000313" key="1">
    <source>
        <dbReference type="EMBL" id="CDQ11436.1"/>
    </source>
</evidence>
<name>A0A060UT05_9PROT</name>
<evidence type="ECO:0000313" key="3">
    <source>
        <dbReference type="Proteomes" id="UP000193925"/>
    </source>
</evidence>
<accession>A0A060UT05</accession>
<keyword evidence="3" id="KW-1185">Reference proteome</keyword>
<organism evidence="1">
    <name type="scientific">Acidithiobacillus ferrivorans</name>
    <dbReference type="NCBI Taxonomy" id="160808"/>
    <lineage>
        <taxon>Bacteria</taxon>
        <taxon>Pseudomonadati</taxon>
        <taxon>Pseudomonadota</taxon>
        <taxon>Acidithiobacillia</taxon>
        <taxon>Acidithiobacillales</taxon>
        <taxon>Acidithiobacillaceae</taxon>
        <taxon>Acidithiobacillus</taxon>
    </lineage>
</organism>
<dbReference type="AlphaFoldDB" id="A0A060UT05"/>